<gene>
    <name evidence="2" type="ORF">H7B67_02760</name>
</gene>
<sequence>MVNLIRKDLISLKWYFLFVLGYGLVFGTIATSPYSPLLVSLLPAIMLTIFVANIELRNKSMLFVGSLPVRRRQIVLAKYLSVFVYIGIGLALAAIMYLLNEHILDQSFPLTGTAVLIASSVALLFSAIYYPLYYILGSRNSSIISVLMIFLASALAGGLNKSIDLSEVGIPSQAQLTVGLPLLGLVLFYGSYRLSLSIFSRKDMEG</sequence>
<dbReference type="EMBL" id="JACJVQ010000003">
    <property type="protein sequence ID" value="MBB6633032.1"/>
    <property type="molecule type" value="Genomic_DNA"/>
</dbReference>
<evidence type="ECO:0000256" key="1">
    <source>
        <dbReference type="SAM" id="Phobius"/>
    </source>
</evidence>
<feature type="transmembrane region" description="Helical" evidence="1">
    <location>
        <begin position="12"/>
        <end position="31"/>
    </location>
</feature>
<dbReference type="PANTHER" id="PTHR41309:SF2">
    <property type="entry name" value="MEMBRANE PROTEIN"/>
    <property type="match status" value="1"/>
</dbReference>
<accession>A0A841SPB3</accession>
<evidence type="ECO:0000313" key="3">
    <source>
        <dbReference type="Proteomes" id="UP000535838"/>
    </source>
</evidence>
<feature type="transmembrane region" description="Helical" evidence="1">
    <location>
        <begin position="172"/>
        <end position="192"/>
    </location>
</feature>
<reference evidence="2 3" key="1">
    <citation type="submission" date="2020-08" db="EMBL/GenBank/DDBJ databases">
        <title>Cohnella phylogeny.</title>
        <authorList>
            <person name="Dunlap C."/>
        </authorList>
    </citation>
    <scope>NUCLEOTIDE SEQUENCE [LARGE SCALE GENOMIC DNA]</scope>
    <source>
        <strain evidence="2 3">DSM 25241</strain>
    </source>
</reference>
<protein>
    <submittedName>
        <fullName evidence="2">ABC-2 transporter permease</fullName>
    </submittedName>
</protein>
<comment type="caution">
    <text evidence="2">The sequence shown here is derived from an EMBL/GenBank/DDBJ whole genome shotgun (WGS) entry which is preliminary data.</text>
</comment>
<dbReference type="Proteomes" id="UP000535838">
    <property type="component" value="Unassembled WGS sequence"/>
</dbReference>
<proteinExistence type="predicted"/>
<feature type="transmembrane region" description="Helical" evidence="1">
    <location>
        <begin position="110"/>
        <end position="130"/>
    </location>
</feature>
<evidence type="ECO:0000313" key="2">
    <source>
        <dbReference type="EMBL" id="MBB6633032.1"/>
    </source>
</evidence>
<keyword evidence="1" id="KW-0472">Membrane</keyword>
<keyword evidence="3" id="KW-1185">Reference proteome</keyword>
<dbReference type="AlphaFoldDB" id="A0A841SPB3"/>
<feature type="transmembrane region" description="Helical" evidence="1">
    <location>
        <begin position="142"/>
        <end position="160"/>
    </location>
</feature>
<feature type="transmembrane region" description="Helical" evidence="1">
    <location>
        <begin position="76"/>
        <end position="98"/>
    </location>
</feature>
<dbReference type="InterPro" id="IPR025699">
    <property type="entry name" value="ABC2_memb-like"/>
</dbReference>
<feature type="transmembrane region" description="Helical" evidence="1">
    <location>
        <begin position="37"/>
        <end position="56"/>
    </location>
</feature>
<organism evidence="2 3">
    <name type="scientific">Cohnella thailandensis</name>
    <dbReference type="NCBI Taxonomy" id="557557"/>
    <lineage>
        <taxon>Bacteria</taxon>
        <taxon>Bacillati</taxon>
        <taxon>Bacillota</taxon>
        <taxon>Bacilli</taxon>
        <taxon>Bacillales</taxon>
        <taxon>Paenibacillaceae</taxon>
        <taxon>Cohnella</taxon>
    </lineage>
</organism>
<dbReference type="Pfam" id="PF13346">
    <property type="entry name" value="ABC2_membrane_5"/>
    <property type="match status" value="1"/>
</dbReference>
<name>A0A841SPB3_9BACL</name>
<dbReference type="RefSeq" id="WP_185118271.1">
    <property type="nucleotide sequence ID" value="NZ_JACJVQ010000003.1"/>
</dbReference>
<dbReference type="PANTHER" id="PTHR41309">
    <property type="entry name" value="MEMBRANE PROTEIN-RELATED"/>
    <property type="match status" value="1"/>
</dbReference>
<keyword evidence="1" id="KW-0812">Transmembrane</keyword>
<keyword evidence="1" id="KW-1133">Transmembrane helix</keyword>